<name>A0A937DKC3_9BACT</name>
<proteinExistence type="predicted"/>
<comment type="caution">
    <text evidence="1">The sequence shown here is derived from an EMBL/GenBank/DDBJ whole genome shotgun (WGS) entry which is preliminary data.</text>
</comment>
<gene>
    <name evidence="1" type="ORF">JKP34_11395</name>
</gene>
<sequence length="83" mass="9851">MFDNTDFPKSLDEAEFDQWLEKGRDSKIGYAYLLIVWDAFDEVYLPVYVEEREQINSYESFRSSSVRESLVAAYDLYSESRVK</sequence>
<evidence type="ECO:0000313" key="1">
    <source>
        <dbReference type="EMBL" id="MBL0765859.1"/>
    </source>
</evidence>
<dbReference type="Proteomes" id="UP000642920">
    <property type="component" value="Unassembled WGS sequence"/>
</dbReference>
<dbReference type="EMBL" id="JAERQG010000002">
    <property type="protein sequence ID" value="MBL0765859.1"/>
    <property type="molecule type" value="Genomic_DNA"/>
</dbReference>
<keyword evidence="2" id="KW-1185">Reference proteome</keyword>
<protein>
    <submittedName>
        <fullName evidence="1">Uncharacterized protein</fullName>
    </submittedName>
</protein>
<organism evidence="1 2">
    <name type="scientific">Marivirga atlantica</name>
    <dbReference type="NCBI Taxonomy" id="1548457"/>
    <lineage>
        <taxon>Bacteria</taxon>
        <taxon>Pseudomonadati</taxon>
        <taxon>Bacteroidota</taxon>
        <taxon>Cytophagia</taxon>
        <taxon>Cytophagales</taxon>
        <taxon>Marivirgaceae</taxon>
        <taxon>Marivirga</taxon>
    </lineage>
</organism>
<dbReference type="AlphaFoldDB" id="A0A937DKC3"/>
<reference evidence="1" key="1">
    <citation type="submission" date="2021-01" db="EMBL/GenBank/DDBJ databases">
        <title>Marivirga sp. nov., isolated from intertidal surface sediments.</title>
        <authorList>
            <person name="Zhang M."/>
        </authorList>
    </citation>
    <scope>NUCLEOTIDE SEQUENCE</scope>
    <source>
        <strain evidence="1">SM1354</strain>
    </source>
</reference>
<accession>A0A937DKC3</accession>
<evidence type="ECO:0000313" key="2">
    <source>
        <dbReference type="Proteomes" id="UP000642920"/>
    </source>
</evidence>
<dbReference type="RefSeq" id="WP_201921270.1">
    <property type="nucleotide sequence ID" value="NZ_JAERQG010000002.1"/>
</dbReference>